<evidence type="ECO:0000313" key="2">
    <source>
        <dbReference type="EMBL" id="KAK7886983.1"/>
    </source>
</evidence>
<dbReference type="PANTHER" id="PTHR19300">
    <property type="entry name" value="BETA-1,4-GALACTOSYLTRANSFERASE"/>
    <property type="match status" value="1"/>
</dbReference>
<keyword evidence="3" id="KW-1185">Reference proteome</keyword>
<reference evidence="3" key="1">
    <citation type="submission" date="2024-04" db="EMBL/GenBank/DDBJ databases">
        <title>Salinicola lusitanus LLJ914,a marine bacterium isolated from the Okinawa Trough.</title>
        <authorList>
            <person name="Li J."/>
        </authorList>
    </citation>
    <scope>NUCLEOTIDE SEQUENCE [LARGE SCALE GENOMIC DNA]</scope>
</reference>
<evidence type="ECO:0000256" key="1">
    <source>
        <dbReference type="SAM" id="MobiDB-lite"/>
    </source>
</evidence>
<dbReference type="EMBL" id="JBBPFD010000019">
    <property type="protein sequence ID" value="KAK7886983.1"/>
    <property type="molecule type" value="Genomic_DNA"/>
</dbReference>
<sequence>MIKHKLDEGNGVNPKRFNMLAKTRQTWKMDGMNTVEYEILSKEYMPLYTNITVNIGTEAGLKPLPKPPPTPAKAPPNSAPKEPAKPPAVTPTKLKESLLGRYVHHPASLKHGRYKMIKHKLDEGNGVNPKRFKAPPQAAAHSCQSPANSAPKEPAKPPAVTPTKLKERWLTQSLLDIGDILNLLYMAALSSASENSSVGAKRRVMAKSWTL</sequence>
<dbReference type="GO" id="GO:0005975">
    <property type="term" value="P:carbohydrate metabolic process"/>
    <property type="evidence" value="ECO:0007669"/>
    <property type="project" value="InterPro"/>
</dbReference>
<dbReference type="InterPro" id="IPR029044">
    <property type="entry name" value="Nucleotide-diphossugar_trans"/>
</dbReference>
<dbReference type="PANTHER" id="PTHR19300:SF34">
    <property type="entry name" value="BETA-1,4-GALACTOSYLTRANSFERASE"/>
    <property type="match status" value="1"/>
</dbReference>
<comment type="caution">
    <text evidence="2">The sequence shown here is derived from an EMBL/GenBank/DDBJ whole genome shotgun (WGS) entry which is preliminary data.</text>
</comment>
<feature type="compositionally biased region" description="Pro residues" evidence="1">
    <location>
        <begin position="64"/>
        <end position="78"/>
    </location>
</feature>
<accession>A0AAW0N924</accession>
<protein>
    <submittedName>
        <fullName evidence="2">Uncharacterized protein</fullName>
    </submittedName>
</protein>
<proteinExistence type="predicted"/>
<dbReference type="Proteomes" id="UP001460270">
    <property type="component" value="Unassembled WGS sequence"/>
</dbReference>
<name>A0AAW0N924_9GOBI</name>
<feature type="region of interest" description="Disordered" evidence="1">
    <location>
        <begin position="62"/>
        <end position="97"/>
    </location>
</feature>
<dbReference type="InterPro" id="IPR003859">
    <property type="entry name" value="Galactosyl_T"/>
</dbReference>
<evidence type="ECO:0000313" key="3">
    <source>
        <dbReference type="Proteomes" id="UP001460270"/>
    </source>
</evidence>
<organism evidence="2 3">
    <name type="scientific">Mugilogobius chulae</name>
    <name type="common">yellowstripe goby</name>
    <dbReference type="NCBI Taxonomy" id="88201"/>
    <lineage>
        <taxon>Eukaryota</taxon>
        <taxon>Metazoa</taxon>
        <taxon>Chordata</taxon>
        <taxon>Craniata</taxon>
        <taxon>Vertebrata</taxon>
        <taxon>Euteleostomi</taxon>
        <taxon>Actinopterygii</taxon>
        <taxon>Neopterygii</taxon>
        <taxon>Teleostei</taxon>
        <taxon>Neoteleostei</taxon>
        <taxon>Acanthomorphata</taxon>
        <taxon>Gobiaria</taxon>
        <taxon>Gobiiformes</taxon>
        <taxon>Gobioidei</taxon>
        <taxon>Gobiidae</taxon>
        <taxon>Gobionellinae</taxon>
        <taxon>Mugilogobius</taxon>
    </lineage>
</organism>
<feature type="region of interest" description="Disordered" evidence="1">
    <location>
        <begin position="123"/>
        <end position="162"/>
    </location>
</feature>
<dbReference type="GO" id="GO:0005794">
    <property type="term" value="C:Golgi apparatus"/>
    <property type="evidence" value="ECO:0007669"/>
    <property type="project" value="TreeGrafter"/>
</dbReference>
<dbReference type="AlphaFoldDB" id="A0AAW0N924"/>
<dbReference type="Gene3D" id="3.90.550.10">
    <property type="entry name" value="Spore Coat Polysaccharide Biosynthesis Protein SpsA, Chain A"/>
    <property type="match status" value="1"/>
</dbReference>
<gene>
    <name evidence="2" type="ORF">WMY93_026604</name>
</gene>
<dbReference type="GO" id="GO:0008378">
    <property type="term" value="F:galactosyltransferase activity"/>
    <property type="evidence" value="ECO:0007669"/>
    <property type="project" value="TreeGrafter"/>
</dbReference>